<dbReference type="AlphaFoldDB" id="A0A9Q0SPL3"/>
<dbReference type="Proteomes" id="UP001151532">
    <property type="component" value="Chromosome 2"/>
</dbReference>
<evidence type="ECO:0000313" key="2">
    <source>
        <dbReference type="Proteomes" id="UP001151532"/>
    </source>
</evidence>
<gene>
    <name evidence="1" type="ORF">OIU79_014891</name>
</gene>
<organism evidence="1 2">
    <name type="scientific">Salix purpurea</name>
    <name type="common">Purple osier willow</name>
    <dbReference type="NCBI Taxonomy" id="77065"/>
    <lineage>
        <taxon>Eukaryota</taxon>
        <taxon>Viridiplantae</taxon>
        <taxon>Streptophyta</taxon>
        <taxon>Embryophyta</taxon>
        <taxon>Tracheophyta</taxon>
        <taxon>Spermatophyta</taxon>
        <taxon>Magnoliopsida</taxon>
        <taxon>eudicotyledons</taxon>
        <taxon>Gunneridae</taxon>
        <taxon>Pentapetalae</taxon>
        <taxon>rosids</taxon>
        <taxon>fabids</taxon>
        <taxon>Malpighiales</taxon>
        <taxon>Salicaceae</taxon>
        <taxon>Saliceae</taxon>
        <taxon>Salix</taxon>
    </lineage>
</organism>
<sequence length="156" mass="18072">MFFKSSSTFTAKQIPMNRKQKLVVLRTDESEREEERIELFSGAEFEFDRRITSRLSDGILGAQAGTRSRVDESETFQKNLDLQGYLVSKNQLWQQWVDPSQRSCHDVVWAIMVEKSASLHGSFMFWFSITRLDVENHVHWVMYGLHTDAGPICAAH</sequence>
<accession>A0A9Q0SPL3</accession>
<reference evidence="1" key="1">
    <citation type="submission" date="2022-11" db="EMBL/GenBank/DDBJ databases">
        <authorList>
            <person name="Hyden B.L."/>
            <person name="Feng K."/>
            <person name="Yates T."/>
            <person name="Jawdy S."/>
            <person name="Smart L.B."/>
            <person name="Muchero W."/>
        </authorList>
    </citation>
    <scope>NUCLEOTIDE SEQUENCE</scope>
    <source>
        <tissue evidence="1">Shoot tip</tissue>
    </source>
</reference>
<protein>
    <submittedName>
        <fullName evidence="1">Uncharacterized protein</fullName>
    </submittedName>
</protein>
<proteinExistence type="predicted"/>
<reference evidence="1" key="2">
    <citation type="journal article" date="2023" name="Int. J. Mol. Sci.">
        <title>De Novo Assembly and Annotation of 11 Diverse Shrub Willow (Salix) Genomes Reveals Novel Gene Organization in Sex-Linked Regions.</title>
        <authorList>
            <person name="Hyden B."/>
            <person name="Feng K."/>
            <person name="Yates T.B."/>
            <person name="Jawdy S."/>
            <person name="Cereghino C."/>
            <person name="Smart L.B."/>
            <person name="Muchero W."/>
        </authorList>
    </citation>
    <scope>NUCLEOTIDE SEQUENCE</scope>
    <source>
        <tissue evidence="1">Shoot tip</tissue>
    </source>
</reference>
<comment type="caution">
    <text evidence="1">The sequence shown here is derived from an EMBL/GenBank/DDBJ whole genome shotgun (WGS) entry which is preliminary data.</text>
</comment>
<keyword evidence="2" id="KW-1185">Reference proteome</keyword>
<evidence type="ECO:0000313" key="1">
    <source>
        <dbReference type="EMBL" id="KAJ6684660.1"/>
    </source>
</evidence>
<name>A0A9Q0SPL3_SALPP</name>
<dbReference type="EMBL" id="JAPFFK010000019">
    <property type="protein sequence ID" value="KAJ6684660.1"/>
    <property type="molecule type" value="Genomic_DNA"/>
</dbReference>